<keyword evidence="1" id="KW-1133">Transmembrane helix</keyword>
<feature type="transmembrane region" description="Helical" evidence="1">
    <location>
        <begin position="15"/>
        <end position="35"/>
    </location>
</feature>
<sequence length="166" mass="19435">MDIIRDFITDNTVNIILGLCVFSLFMFICVVVNAFKSRKWKKRYYRFMQVKEAFSIEDVLKQNIEDIDDLKDHLHKQQLDMRELEKHVRLSIEKVSLVKYNALEQMGGEVSFVVALINQKNTGLLINGIHSREGCYTYVKEIVRGKCDKALSKEEKEALEKAMKQR</sequence>
<proteinExistence type="predicted"/>
<dbReference type="AlphaFoldDB" id="A0A8J8MGD2"/>
<protein>
    <submittedName>
        <fullName evidence="2">DUF4446 family protein</fullName>
    </submittedName>
</protein>
<dbReference type="EMBL" id="CP058649">
    <property type="protein sequence ID" value="QUI21105.1"/>
    <property type="molecule type" value="Genomic_DNA"/>
</dbReference>
<dbReference type="Pfam" id="PF14584">
    <property type="entry name" value="DUF4446"/>
    <property type="match status" value="1"/>
</dbReference>
<reference evidence="2" key="1">
    <citation type="submission" date="2020-07" db="EMBL/GenBank/DDBJ databases">
        <title>Vallitalea pronyensis genome.</title>
        <authorList>
            <person name="Postec A."/>
        </authorList>
    </citation>
    <scope>NUCLEOTIDE SEQUENCE</scope>
    <source>
        <strain evidence="2">FatNI3</strain>
    </source>
</reference>
<evidence type="ECO:0000256" key="1">
    <source>
        <dbReference type="SAM" id="Phobius"/>
    </source>
</evidence>
<dbReference type="KEGG" id="vpy:HZI73_01845"/>
<name>A0A8J8MGD2_9FIRM</name>
<keyword evidence="1" id="KW-0472">Membrane</keyword>
<evidence type="ECO:0000313" key="3">
    <source>
        <dbReference type="Proteomes" id="UP000683246"/>
    </source>
</evidence>
<dbReference type="RefSeq" id="WP_212696566.1">
    <property type="nucleotide sequence ID" value="NZ_CP058649.1"/>
</dbReference>
<dbReference type="Proteomes" id="UP000683246">
    <property type="component" value="Chromosome"/>
</dbReference>
<dbReference type="InterPro" id="IPR027981">
    <property type="entry name" value="DUF4446"/>
</dbReference>
<evidence type="ECO:0000313" key="2">
    <source>
        <dbReference type="EMBL" id="QUI21105.1"/>
    </source>
</evidence>
<keyword evidence="1" id="KW-0812">Transmembrane</keyword>
<keyword evidence="3" id="KW-1185">Reference proteome</keyword>
<accession>A0A8J8MGD2</accession>
<organism evidence="2 3">
    <name type="scientific">Vallitalea pronyensis</name>
    <dbReference type="NCBI Taxonomy" id="1348613"/>
    <lineage>
        <taxon>Bacteria</taxon>
        <taxon>Bacillati</taxon>
        <taxon>Bacillota</taxon>
        <taxon>Clostridia</taxon>
        <taxon>Lachnospirales</taxon>
        <taxon>Vallitaleaceae</taxon>
        <taxon>Vallitalea</taxon>
    </lineage>
</organism>
<gene>
    <name evidence="2" type="ORF">HZI73_01845</name>
</gene>